<keyword evidence="4 7" id="KW-0812">Transmembrane</keyword>
<evidence type="ECO:0000256" key="4">
    <source>
        <dbReference type="ARBA" id="ARBA00022692"/>
    </source>
</evidence>
<keyword evidence="5 7" id="KW-1133">Transmembrane helix</keyword>
<comment type="similarity">
    <text evidence="7">Belongs to the binding-protein-dependent transport system permease family.</text>
</comment>
<comment type="subcellular location">
    <subcellularLocation>
        <location evidence="1 7">Cell membrane</location>
        <topology evidence="1 7">Multi-pass membrane protein</topology>
    </subcellularLocation>
</comment>
<comment type="caution">
    <text evidence="9">The sequence shown here is derived from an EMBL/GenBank/DDBJ whole genome shotgun (WGS) entry which is preliminary data.</text>
</comment>
<protein>
    <submittedName>
        <fullName evidence="9">ABC transporter permease</fullName>
    </submittedName>
</protein>
<evidence type="ECO:0000313" key="10">
    <source>
        <dbReference type="Proteomes" id="UP001595955"/>
    </source>
</evidence>
<feature type="domain" description="ABC transmembrane type-1" evidence="8">
    <location>
        <begin position="72"/>
        <end position="256"/>
    </location>
</feature>
<keyword evidence="6 7" id="KW-0472">Membrane</keyword>
<reference evidence="10" key="1">
    <citation type="journal article" date="2019" name="Int. J. Syst. Evol. Microbiol.">
        <title>The Global Catalogue of Microorganisms (GCM) 10K type strain sequencing project: providing services to taxonomists for standard genome sequencing and annotation.</title>
        <authorList>
            <consortium name="The Broad Institute Genomics Platform"/>
            <consortium name="The Broad Institute Genome Sequencing Center for Infectious Disease"/>
            <person name="Wu L."/>
            <person name="Ma J."/>
        </authorList>
    </citation>
    <scope>NUCLEOTIDE SEQUENCE [LARGE SCALE GENOMIC DNA]</scope>
    <source>
        <strain evidence="10">JCM 3369</strain>
    </source>
</reference>
<organism evidence="9 10">
    <name type="scientific">Georgenia faecalis</name>
    <dbReference type="NCBI Taxonomy" id="2483799"/>
    <lineage>
        <taxon>Bacteria</taxon>
        <taxon>Bacillati</taxon>
        <taxon>Actinomycetota</taxon>
        <taxon>Actinomycetes</taxon>
        <taxon>Micrococcales</taxon>
        <taxon>Bogoriellaceae</taxon>
        <taxon>Georgenia</taxon>
    </lineage>
</organism>
<evidence type="ECO:0000256" key="6">
    <source>
        <dbReference type="ARBA" id="ARBA00023136"/>
    </source>
</evidence>
<dbReference type="PANTHER" id="PTHR30151:SF0">
    <property type="entry name" value="ABC TRANSPORTER PERMEASE PROTEIN MJ0413-RELATED"/>
    <property type="match status" value="1"/>
</dbReference>
<dbReference type="EMBL" id="JBHSGF010000004">
    <property type="protein sequence ID" value="MFC4555051.1"/>
    <property type="molecule type" value="Genomic_DNA"/>
</dbReference>
<dbReference type="Gene3D" id="1.10.3720.10">
    <property type="entry name" value="MetI-like"/>
    <property type="match status" value="1"/>
</dbReference>
<accession>A0ABV9D9J8</accession>
<evidence type="ECO:0000313" key="9">
    <source>
        <dbReference type="EMBL" id="MFC4555051.1"/>
    </source>
</evidence>
<evidence type="ECO:0000256" key="3">
    <source>
        <dbReference type="ARBA" id="ARBA00022475"/>
    </source>
</evidence>
<feature type="transmembrane region" description="Helical" evidence="7">
    <location>
        <begin position="235"/>
        <end position="255"/>
    </location>
</feature>
<gene>
    <name evidence="9" type="ORF">ACFO3F_07305</name>
</gene>
<dbReference type="PANTHER" id="PTHR30151">
    <property type="entry name" value="ALKANE SULFONATE ABC TRANSPORTER-RELATED, MEMBRANE SUBUNIT"/>
    <property type="match status" value="1"/>
</dbReference>
<evidence type="ECO:0000256" key="1">
    <source>
        <dbReference type="ARBA" id="ARBA00004651"/>
    </source>
</evidence>
<dbReference type="SUPFAM" id="SSF161098">
    <property type="entry name" value="MetI-like"/>
    <property type="match status" value="1"/>
</dbReference>
<keyword evidence="2 7" id="KW-0813">Transport</keyword>
<feature type="transmembrane region" description="Helical" evidence="7">
    <location>
        <begin position="21"/>
        <end position="44"/>
    </location>
</feature>
<feature type="transmembrane region" description="Helical" evidence="7">
    <location>
        <begin position="138"/>
        <end position="156"/>
    </location>
</feature>
<dbReference type="RefSeq" id="WP_122824052.1">
    <property type="nucleotide sequence ID" value="NZ_CP033325.1"/>
</dbReference>
<dbReference type="Pfam" id="PF00528">
    <property type="entry name" value="BPD_transp_1"/>
    <property type="match status" value="1"/>
</dbReference>
<evidence type="ECO:0000256" key="5">
    <source>
        <dbReference type="ARBA" id="ARBA00022989"/>
    </source>
</evidence>
<name>A0ABV9D9J8_9MICO</name>
<keyword evidence="3" id="KW-1003">Cell membrane</keyword>
<evidence type="ECO:0000259" key="8">
    <source>
        <dbReference type="PROSITE" id="PS50928"/>
    </source>
</evidence>
<evidence type="ECO:0000256" key="7">
    <source>
        <dbReference type="RuleBase" id="RU363032"/>
    </source>
</evidence>
<dbReference type="InterPro" id="IPR000515">
    <property type="entry name" value="MetI-like"/>
</dbReference>
<dbReference type="InterPro" id="IPR035906">
    <property type="entry name" value="MetI-like_sf"/>
</dbReference>
<dbReference type="PROSITE" id="PS50928">
    <property type="entry name" value="ABC_TM1"/>
    <property type="match status" value="1"/>
</dbReference>
<dbReference type="Proteomes" id="UP001595955">
    <property type="component" value="Unassembled WGS sequence"/>
</dbReference>
<evidence type="ECO:0000256" key="2">
    <source>
        <dbReference type="ARBA" id="ARBA00022448"/>
    </source>
</evidence>
<proteinExistence type="inferred from homology"/>
<feature type="transmembrane region" description="Helical" evidence="7">
    <location>
        <begin position="197"/>
        <end position="215"/>
    </location>
</feature>
<feature type="transmembrane region" description="Helical" evidence="7">
    <location>
        <begin position="76"/>
        <end position="101"/>
    </location>
</feature>
<sequence>MSAAAVRRAGAPARRVRAQGVALPAAVVVGLLALAQVLTVAGVLPRTYFPPPTEVLTALGRLLTGPMLWADVGGTLAGWAISLGIAVVAGTALGVLLGKVAPLQWLLMPVIEFLRPIPSIALIPLVILTIGGGRTGEVVLATYAALWQMLVAAVYASRTVDPVARDTARVFGFGRAQEIRWLTLPAMLPGLMTGVRIASATALIITITTEILIGVPGLGEGLNLARNAGDLARMYAYIVVIGVVGLAINAVFTLVSRRFLAWQGAVR</sequence>
<keyword evidence="10" id="KW-1185">Reference proteome</keyword>
<feature type="transmembrane region" description="Helical" evidence="7">
    <location>
        <begin position="113"/>
        <end position="132"/>
    </location>
</feature>